<dbReference type="Proteomes" id="UP001140096">
    <property type="component" value="Unassembled WGS sequence"/>
</dbReference>
<comment type="caution">
    <text evidence="1">The sequence shown here is derived from an EMBL/GenBank/DDBJ whole genome shotgun (WGS) entry which is preliminary data.</text>
</comment>
<keyword evidence="2" id="KW-1185">Reference proteome</keyword>
<name>A0ACC1LMI8_9FUNG</name>
<organism evidence="1 2">
    <name type="scientific">Coemansia furcata</name>
    <dbReference type="NCBI Taxonomy" id="417177"/>
    <lineage>
        <taxon>Eukaryota</taxon>
        <taxon>Fungi</taxon>
        <taxon>Fungi incertae sedis</taxon>
        <taxon>Zoopagomycota</taxon>
        <taxon>Kickxellomycotina</taxon>
        <taxon>Kickxellomycetes</taxon>
        <taxon>Kickxellales</taxon>
        <taxon>Kickxellaceae</taxon>
        <taxon>Coemansia</taxon>
    </lineage>
</organism>
<gene>
    <name evidence="1" type="ORF">H4S07_001573</name>
</gene>
<evidence type="ECO:0000313" key="1">
    <source>
        <dbReference type="EMBL" id="KAJ2812180.1"/>
    </source>
</evidence>
<feature type="non-terminal residue" evidence="1">
    <location>
        <position position="269"/>
    </location>
</feature>
<protein>
    <submittedName>
        <fullName evidence="1">Uncharacterized protein</fullName>
    </submittedName>
</protein>
<dbReference type="EMBL" id="JANBUP010000275">
    <property type="protein sequence ID" value="KAJ2812180.1"/>
    <property type="molecule type" value="Genomic_DNA"/>
</dbReference>
<proteinExistence type="predicted"/>
<evidence type="ECO:0000313" key="2">
    <source>
        <dbReference type="Proteomes" id="UP001140096"/>
    </source>
</evidence>
<reference evidence="1" key="1">
    <citation type="submission" date="2022-07" db="EMBL/GenBank/DDBJ databases">
        <title>Phylogenomic reconstructions and comparative analyses of Kickxellomycotina fungi.</title>
        <authorList>
            <person name="Reynolds N.K."/>
            <person name="Stajich J.E."/>
            <person name="Barry K."/>
            <person name="Grigoriev I.V."/>
            <person name="Crous P."/>
            <person name="Smith M.E."/>
        </authorList>
    </citation>
    <scope>NUCLEOTIDE SEQUENCE</scope>
    <source>
        <strain evidence="1">CBS 102833</strain>
    </source>
</reference>
<accession>A0ACC1LMI8</accession>
<sequence>MTKQRLIPLPDPLFEQYDLLECRCFMGLFPKIKRAWITVDHGLFLWNSEDESDFYSFDNQGQIIISVVLVRPKPGVFVDTIKHVLVVATPLEVFLLGVGYDGGKLTGMRGSGSGGEVTLSADGVAMTSMCRTSDGRVFMSGNDGALYEFAYQSENKVADEEGQEDQPDVDNSVILCADILTSRGCWLSFSTVKHTQRYYEASALAVQAAEQQPECFDLVHVRLPPDLQPAMARLMQNFTPRQALNVHTAFYGNGTALLAHTWNEDHDSI</sequence>